<proteinExistence type="predicted"/>
<comment type="caution">
    <text evidence="2">The sequence shown here is derived from an EMBL/GenBank/DDBJ whole genome shotgun (WGS) entry which is preliminary data.</text>
</comment>
<dbReference type="OrthoDB" id="4227371at2759"/>
<dbReference type="RefSeq" id="XP_013325205.1">
    <property type="nucleotide sequence ID" value="XM_013469751.1"/>
</dbReference>
<evidence type="ECO:0000313" key="2">
    <source>
        <dbReference type="EMBL" id="KKA18593.1"/>
    </source>
</evidence>
<dbReference type="AlphaFoldDB" id="A0A0F4YLV0"/>
<feature type="region of interest" description="Disordered" evidence="1">
    <location>
        <begin position="60"/>
        <end position="95"/>
    </location>
</feature>
<evidence type="ECO:0008006" key="4">
    <source>
        <dbReference type="Google" id="ProtNLM"/>
    </source>
</evidence>
<gene>
    <name evidence="2" type="ORF">T310_7452</name>
</gene>
<protein>
    <recommendedName>
        <fullName evidence="4">HNH nuclease domain-containing protein</fullName>
    </recommendedName>
</protein>
<accession>A0A0F4YLV0</accession>
<dbReference type="EMBL" id="LASV01000438">
    <property type="protein sequence ID" value="KKA18593.1"/>
    <property type="molecule type" value="Genomic_DNA"/>
</dbReference>
<evidence type="ECO:0000256" key="1">
    <source>
        <dbReference type="SAM" id="MobiDB-lite"/>
    </source>
</evidence>
<sequence length="285" mass="32783">MASSDGPEEEFSDERCKKLLHELGQHIGLTVPPTTWACLWLADIERLQYWVNEWLQRDQKDSPRPASPQLSVPSSDPPTPNSGSPKRKLDEMDIGDLKRRSTITKGLDRVKAWHDAIFPQGRYIEVCYNLMCLSPSAHRYYRKGYFALKPISLSDDKKCLTVKFFWLCKESRPSNVNLCETPLLEGRDQGPGYARLWNHETTNLIQSGDELPLETEDPENLPLPSWALLEMQWFLNRVVAISGAADIEDDYYDNDDDDDSLLSLDSLEQEQDSDMLDEWNSQDER</sequence>
<evidence type="ECO:0000313" key="3">
    <source>
        <dbReference type="Proteomes" id="UP000053958"/>
    </source>
</evidence>
<keyword evidence="3" id="KW-1185">Reference proteome</keyword>
<name>A0A0F4YLV0_RASE3</name>
<dbReference type="Proteomes" id="UP000053958">
    <property type="component" value="Unassembled WGS sequence"/>
</dbReference>
<reference evidence="2 3" key="1">
    <citation type="submission" date="2015-04" db="EMBL/GenBank/DDBJ databases">
        <authorList>
            <person name="Heijne W.H."/>
            <person name="Fedorova N.D."/>
            <person name="Nierman W.C."/>
            <person name="Vollebregt A.W."/>
            <person name="Zhao Z."/>
            <person name="Wu L."/>
            <person name="Kumar M."/>
            <person name="Stam H."/>
            <person name="van den Berg M.A."/>
            <person name="Pel H.J."/>
        </authorList>
    </citation>
    <scope>NUCLEOTIDE SEQUENCE [LARGE SCALE GENOMIC DNA]</scope>
    <source>
        <strain evidence="2 3">CBS 393.64</strain>
    </source>
</reference>
<feature type="region of interest" description="Disordered" evidence="1">
    <location>
        <begin position="266"/>
        <end position="285"/>
    </location>
</feature>
<dbReference type="GeneID" id="25319724"/>
<feature type="compositionally biased region" description="Acidic residues" evidence="1">
    <location>
        <begin position="267"/>
        <end position="285"/>
    </location>
</feature>
<organism evidence="2 3">
    <name type="scientific">Rasamsonia emersonii (strain ATCC 16479 / CBS 393.64 / IMI 116815)</name>
    <dbReference type="NCBI Taxonomy" id="1408163"/>
    <lineage>
        <taxon>Eukaryota</taxon>
        <taxon>Fungi</taxon>
        <taxon>Dikarya</taxon>
        <taxon>Ascomycota</taxon>
        <taxon>Pezizomycotina</taxon>
        <taxon>Eurotiomycetes</taxon>
        <taxon>Eurotiomycetidae</taxon>
        <taxon>Eurotiales</taxon>
        <taxon>Trichocomaceae</taxon>
        <taxon>Rasamsonia</taxon>
    </lineage>
</organism>